<accession>A0A4U3MM32</accession>
<dbReference type="PANTHER" id="PTHR43252:SF7">
    <property type="entry name" value="TRANSCRIPTIONAL REGULATOR YQJI"/>
    <property type="match status" value="1"/>
</dbReference>
<dbReference type="OrthoDB" id="8443918at2"/>
<evidence type="ECO:0000259" key="1">
    <source>
        <dbReference type="Pfam" id="PF03551"/>
    </source>
</evidence>
<dbReference type="PANTHER" id="PTHR43252">
    <property type="entry name" value="TRANSCRIPTIONAL REGULATOR YQJI"/>
    <property type="match status" value="1"/>
</dbReference>
<dbReference type="Pfam" id="PF03551">
    <property type="entry name" value="PadR"/>
    <property type="match status" value="1"/>
</dbReference>
<dbReference type="InterPro" id="IPR036388">
    <property type="entry name" value="WH-like_DNA-bd_sf"/>
</dbReference>
<dbReference type="InterPro" id="IPR005149">
    <property type="entry name" value="Tscrpt_reg_PadR_N"/>
</dbReference>
<protein>
    <submittedName>
        <fullName evidence="2">PadR family transcriptional regulator</fullName>
    </submittedName>
</protein>
<proteinExistence type="predicted"/>
<dbReference type="Gene3D" id="1.10.10.10">
    <property type="entry name" value="Winged helix-like DNA-binding domain superfamily/Winged helix DNA-binding domain"/>
    <property type="match status" value="1"/>
</dbReference>
<evidence type="ECO:0000313" key="3">
    <source>
        <dbReference type="Proteomes" id="UP000308705"/>
    </source>
</evidence>
<evidence type="ECO:0000313" key="2">
    <source>
        <dbReference type="EMBL" id="TKK90040.1"/>
    </source>
</evidence>
<organism evidence="2 3">
    <name type="scientific">Herbidospora galbida</name>
    <dbReference type="NCBI Taxonomy" id="2575442"/>
    <lineage>
        <taxon>Bacteria</taxon>
        <taxon>Bacillati</taxon>
        <taxon>Actinomycetota</taxon>
        <taxon>Actinomycetes</taxon>
        <taxon>Streptosporangiales</taxon>
        <taxon>Streptosporangiaceae</taxon>
        <taxon>Herbidospora</taxon>
    </lineage>
</organism>
<dbReference type="InterPro" id="IPR036390">
    <property type="entry name" value="WH_DNA-bd_sf"/>
</dbReference>
<keyword evidence="3" id="KW-1185">Reference proteome</keyword>
<dbReference type="Proteomes" id="UP000308705">
    <property type="component" value="Unassembled WGS sequence"/>
</dbReference>
<name>A0A4U3MM32_9ACTN</name>
<sequence>MSSTRVLILGTLLDGPLHGYEVRRRLELWGAAHWANVAYGSIYHGLAKMADEGLLAVVEHGKGGKTVYEVTDEGREEFRRQLLTYWWEIKPIVDPFQVALTFMDRLGPADLVNVMEARLAQLRAAVSSTERALQAKLAFDAPRHVDECIRLANAQLRSQLDWIEGAIGRVESGELP</sequence>
<reference evidence="2 3" key="1">
    <citation type="submission" date="2019-04" db="EMBL/GenBank/DDBJ databases">
        <title>Herbidospora sp. NEAU-GS14.nov., a novel actinomycete isolated from soil.</title>
        <authorList>
            <person name="Han L."/>
        </authorList>
    </citation>
    <scope>NUCLEOTIDE SEQUENCE [LARGE SCALE GENOMIC DNA]</scope>
    <source>
        <strain evidence="2 3">NEAU-GS14</strain>
    </source>
</reference>
<comment type="caution">
    <text evidence="2">The sequence shown here is derived from an EMBL/GenBank/DDBJ whole genome shotgun (WGS) entry which is preliminary data.</text>
</comment>
<dbReference type="EMBL" id="SZQA01000004">
    <property type="protein sequence ID" value="TKK90040.1"/>
    <property type="molecule type" value="Genomic_DNA"/>
</dbReference>
<dbReference type="SUPFAM" id="SSF46785">
    <property type="entry name" value="Winged helix' DNA-binding domain"/>
    <property type="match status" value="1"/>
</dbReference>
<dbReference type="RefSeq" id="WP_137246086.1">
    <property type="nucleotide sequence ID" value="NZ_SZQA01000004.1"/>
</dbReference>
<gene>
    <name evidence="2" type="ORF">FDA94_06315</name>
</gene>
<feature type="domain" description="Transcription regulator PadR N-terminal" evidence="1">
    <location>
        <begin position="8"/>
        <end position="79"/>
    </location>
</feature>
<dbReference type="AlphaFoldDB" id="A0A4U3MM32"/>